<feature type="compositionally biased region" description="Basic and acidic residues" evidence="1">
    <location>
        <begin position="55"/>
        <end position="64"/>
    </location>
</feature>
<feature type="non-terminal residue" evidence="2">
    <location>
        <position position="1"/>
    </location>
</feature>
<dbReference type="EMBL" id="HACG01015088">
    <property type="protein sequence ID" value="CEK61953.1"/>
    <property type="molecule type" value="Transcribed_RNA"/>
</dbReference>
<proteinExistence type="predicted"/>
<gene>
    <name evidence="2" type="primary">ORF43765</name>
</gene>
<dbReference type="InterPro" id="IPR038807">
    <property type="entry name" value="CCDC150"/>
</dbReference>
<dbReference type="PANTHER" id="PTHR35352:SF1">
    <property type="entry name" value="COILED-COIL DOMAIN-CONTAINING PROTEIN 150"/>
    <property type="match status" value="1"/>
</dbReference>
<protein>
    <submittedName>
        <fullName evidence="2">Uncharacterized protein</fullName>
    </submittedName>
</protein>
<dbReference type="AlphaFoldDB" id="A0A0B6Z0E4"/>
<dbReference type="PANTHER" id="PTHR35352">
    <property type="entry name" value="COILED-COIL DOMAIN-CONTAINING PROTEIN 150"/>
    <property type="match status" value="1"/>
</dbReference>
<evidence type="ECO:0000256" key="1">
    <source>
        <dbReference type="SAM" id="MobiDB-lite"/>
    </source>
</evidence>
<feature type="non-terminal residue" evidence="2">
    <location>
        <position position="112"/>
    </location>
</feature>
<feature type="region of interest" description="Disordered" evidence="1">
    <location>
        <begin position="55"/>
        <end position="79"/>
    </location>
</feature>
<name>A0A0B6Z0E4_9EUPU</name>
<sequence length="112" mass="13357">ETIGNFVQLVTSLQDEVRQLASAHYKTQHLLRLKEEALEKERRIHEEIRERYTECKKREEELSKKSQSSNEKLKEVHSESLEISKHLEEAHDWFKGTFDKLQTELTASRQIH</sequence>
<evidence type="ECO:0000313" key="2">
    <source>
        <dbReference type="EMBL" id="CEK61953.1"/>
    </source>
</evidence>
<accession>A0A0B6Z0E4</accession>
<reference evidence="2" key="1">
    <citation type="submission" date="2014-12" db="EMBL/GenBank/DDBJ databases">
        <title>Insight into the proteome of Arion vulgaris.</title>
        <authorList>
            <person name="Aradska J."/>
            <person name="Bulat T."/>
            <person name="Smidak R."/>
            <person name="Sarate P."/>
            <person name="Gangsoo J."/>
            <person name="Sialana F."/>
            <person name="Bilban M."/>
            <person name="Lubec G."/>
        </authorList>
    </citation>
    <scope>NUCLEOTIDE SEQUENCE</scope>
    <source>
        <tissue evidence="2">Skin</tissue>
    </source>
</reference>
<organism evidence="2">
    <name type="scientific">Arion vulgaris</name>
    <dbReference type="NCBI Taxonomy" id="1028688"/>
    <lineage>
        <taxon>Eukaryota</taxon>
        <taxon>Metazoa</taxon>
        <taxon>Spiralia</taxon>
        <taxon>Lophotrochozoa</taxon>
        <taxon>Mollusca</taxon>
        <taxon>Gastropoda</taxon>
        <taxon>Heterobranchia</taxon>
        <taxon>Euthyneura</taxon>
        <taxon>Panpulmonata</taxon>
        <taxon>Eupulmonata</taxon>
        <taxon>Stylommatophora</taxon>
        <taxon>Helicina</taxon>
        <taxon>Arionoidea</taxon>
        <taxon>Arionidae</taxon>
        <taxon>Arion</taxon>
    </lineage>
</organism>